<evidence type="ECO:0000256" key="4">
    <source>
        <dbReference type="ARBA" id="ARBA00022475"/>
    </source>
</evidence>
<dbReference type="PROSITE" id="PS00211">
    <property type="entry name" value="ABC_TRANSPORTER_1"/>
    <property type="match status" value="1"/>
</dbReference>
<dbReference type="EMBL" id="JALKFT010000025">
    <property type="protein sequence ID" value="MCK9878045.1"/>
    <property type="molecule type" value="Genomic_DNA"/>
</dbReference>
<evidence type="ECO:0000256" key="6">
    <source>
        <dbReference type="ARBA" id="ARBA00022840"/>
    </source>
</evidence>
<evidence type="ECO:0000313" key="11">
    <source>
        <dbReference type="Proteomes" id="UP001201873"/>
    </source>
</evidence>
<dbReference type="InterPro" id="IPR027417">
    <property type="entry name" value="P-loop_NTPase"/>
</dbReference>
<accession>A0ABT0K2N1</accession>
<dbReference type="InterPro" id="IPR050388">
    <property type="entry name" value="ABC_Ni/Peptide_Import"/>
</dbReference>
<sequence length="369" mass="38632">MTVERSPAGPALTLATPAVPLLAVRDVSMTLPTPAGPLHAVDRVSFTLTAGQAVGIVGESGSGKSMLARTALGLAPASARTTGSVRFAGRELLGASARDLRPELGPGIAMVFQDPSTALNPVLRIGRQLAETLRLRGGLKRRAARERAVELLRDVGIDEPERRARSYPHELSGGMRQRVCIALAVACDPRVLLADEPTTALDVTVQRQILDLLADLRARRGLGLVLITHDLAVAAGRTDHLLVMYAGQVVESGPTAQVIRAARHPYTAALLASVPRLDQPSHTRLATVPGTPATPVGSAHGCRFAPRCSRVLTHCRQREPVLADPWSHQPVGPRHAVACFAPVGAAPGPGRGPGRLDGANGEDGEDGGP</sequence>
<keyword evidence="11" id="KW-1185">Reference proteome</keyword>
<dbReference type="Pfam" id="PF00005">
    <property type="entry name" value="ABC_tran"/>
    <property type="match status" value="1"/>
</dbReference>
<evidence type="ECO:0000259" key="9">
    <source>
        <dbReference type="PROSITE" id="PS50893"/>
    </source>
</evidence>
<evidence type="ECO:0000256" key="3">
    <source>
        <dbReference type="ARBA" id="ARBA00022448"/>
    </source>
</evidence>
<protein>
    <submittedName>
        <fullName evidence="10">ABC transporter ATP-binding protein</fullName>
    </submittedName>
</protein>
<dbReference type="InterPro" id="IPR013563">
    <property type="entry name" value="Oligopep_ABC_C"/>
</dbReference>
<dbReference type="GO" id="GO:0005524">
    <property type="term" value="F:ATP binding"/>
    <property type="evidence" value="ECO:0007669"/>
    <property type="project" value="UniProtKB-KW"/>
</dbReference>
<dbReference type="SMART" id="SM00382">
    <property type="entry name" value="AAA"/>
    <property type="match status" value="1"/>
</dbReference>
<evidence type="ECO:0000256" key="7">
    <source>
        <dbReference type="ARBA" id="ARBA00023136"/>
    </source>
</evidence>
<dbReference type="PROSITE" id="PS50893">
    <property type="entry name" value="ABC_TRANSPORTER_2"/>
    <property type="match status" value="1"/>
</dbReference>
<keyword evidence="6 10" id="KW-0067">ATP-binding</keyword>
<keyword evidence="7" id="KW-0472">Membrane</keyword>
<comment type="caution">
    <text evidence="10">The sequence shown here is derived from an EMBL/GenBank/DDBJ whole genome shotgun (WGS) entry which is preliminary data.</text>
</comment>
<evidence type="ECO:0000256" key="1">
    <source>
        <dbReference type="ARBA" id="ARBA00004202"/>
    </source>
</evidence>
<dbReference type="InterPro" id="IPR017871">
    <property type="entry name" value="ABC_transporter-like_CS"/>
</dbReference>
<dbReference type="InterPro" id="IPR003593">
    <property type="entry name" value="AAA+_ATPase"/>
</dbReference>
<gene>
    <name evidence="10" type="ORF">MXD59_20100</name>
</gene>
<proteinExistence type="inferred from homology"/>
<dbReference type="Gene3D" id="3.40.50.300">
    <property type="entry name" value="P-loop containing nucleotide triphosphate hydrolases"/>
    <property type="match status" value="1"/>
</dbReference>
<feature type="domain" description="ABC transporter" evidence="9">
    <location>
        <begin position="22"/>
        <end position="271"/>
    </location>
</feature>
<evidence type="ECO:0000313" key="10">
    <source>
        <dbReference type="EMBL" id="MCK9878045.1"/>
    </source>
</evidence>
<dbReference type="SUPFAM" id="SSF52540">
    <property type="entry name" value="P-loop containing nucleoside triphosphate hydrolases"/>
    <property type="match status" value="1"/>
</dbReference>
<keyword evidence="3" id="KW-0813">Transport</keyword>
<keyword evidence="4" id="KW-1003">Cell membrane</keyword>
<dbReference type="PANTHER" id="PTHR43297:SF2">
    <property type="entry name" value="DIPEPTIDE TRANSPORT ATP-BINDING PROTEIN DPPD"/>
    <property type="match status" value="1"/>
</dbReference>
<evidence type="ECO:0000256" key="5">
    <source>
        <dbReference type="ARBA" id="ARBA00022741"/>
    </source>
</evidence>
<comment type="similarity">
    <text evidence="2">Belongs to the ABC transporter superfamily.</text>
</comment>
<comment type="subcellular location">
    <subcellularLocation>
        <location evidence="1">Cell membrane</location>
        <topology evidence="1">Peripheral membrane protein</topology>
    </subcellularLocation>
</comment>
<dbReference type="Proteomes" id="UP001201873">
    <property type="component" value="Unassembled WGS sequence"/>
</dbReference>
<feature type="region of interest" description="Disordered" evidence="8">
    <location>
        <begin position="345"/>
        <end position="369"/>
    </location>
</feature>
<organism evidence="10 11">
    <name type="scientific">Frankia umida</name>
    <dbReference type="NCBI Taxonomy" id="573489"/>
    <lineage>
        <taxon>Bacteria</taxon>
        <taxon>Bacillati</taxon>
        <taxon>Actinomycetota</taxon>
        <taxon>Actinomycetes</taxon>
        <taxon>Frankiales</taxon>
        <taxon>Frankiaceae</taxon>
        <taxon>Frankia</taxon>
    </lineage>
</organism>
<evidence type="ECO:0000256" key="2">
    <source>
        <dbReference type="ARBA" id="ARBA00005417"/>
    </source>
</evidence>
<reference evidence="10 11" key="1">
    <citation type="submission" date="2022-04" db="EMBL/GenBank/DDBJ databases">
        <title>Genome diversity in the genus Frankia.</title>
        <authorList>
            <person name="Carlos-Shanley C."/>
            <person name="Hahn D."/>
        </authorList>
    </citation>
    <scope>NUCLEOTIDE SEQUENCE [LARGE SCALE GENOMIC DNA]</scope>
    <source>
        <strain evidence="10 11">Ag45/Mut15</strain>
    </source>
</reference>
<dbReference type="PANTHER" id="PTHR43297">
    <property type="entry name" value="OLIGOPEPTIDE TRANSPORT ATP-BINDING PROTEIN APPD"/>
    <property type="match status" value="1"/>
</dbReference>
<name>A0ABT0K2N1_9ACTN</name>
<dbReference type="NCBIfam" id="TIGR01727">
    <property type="entry name" value="oligo_HPY"/>
    <property type="match status" value="1"/>
</dbReference>
<dbReference type="Pfam" id="PF08352">
    <property type="entry name" value="oligo_HPY"/>
    <property type="match status" value="1"/>
</dbReference>
<dbReference type="RefSeq" id="WP_248826195.1">
    <property type="nucleotide sequence ID" value="NZ_JALKFT010000025.1"/>
</dbReference>
<dbReference type="InterPro" id="IPR003439">
    <property type="entry name" value="ABC_transporter-like_ATP-bd"/>
</dbReference>
<evidence type="ECO:0000256" key="8">
    <source>
        <dbReference type="SAM" id="MobiDB-lite"/>
    </source>
</evidence>
<dbReference type="CDD" id="cd03257">
    <property type="entry name" value="ABC_NikE_OppD_transporters"/>
    <property type="match status" value="1"/>
</dbReference>
<feature type="compositionally biased region" description="Acidic residues" evidence="8">
    <location>
        <begin position="360"/>
        <end position="369"/>
    </location>
</feature>
<keyword evidence="5" id="KW-0547">Nucleotide-binding</keyword>